<evidence type="ECO:0000313" key="3">
    <source>
        <dbReference type="Proteomes" id="UP000236621"/>
    </source>
</evidence>
<protein>
    <recommendedName>
        <fullName evidence="1">Peptidase S8/S53 domain-containing protein</fullName>
    </recommendedName>
</protein>
<organism evidence="2 3">
    <name type="scientific">Tolypocladium capitatum</name>
    <dbReference type="NCBI Taxonomy" id="45235"/>
    <lineage>
        <taxon>Eukaryota</taxon>
        <taxon>Fungi</taxon>
        <taxon>Dikarya</taxon>
        <taxon>Ascomycota</taxon>
        <taxon>Pezizomycotina</taxon>
        <taxon>Sordariomycetes</taxon>
        <taxon>Hypocreomycetidae</taxon>
        <taxon>Hypocreales</taxon>
        <taxon>Ophiocordycipitaceae</taxon>
        <taxon>Tolypocladium</taxon>
    </lineage>
</organism>
<dbReference type="Proteomes" id="UP000236621">
    <property type="component" value="Unassembled WGS sequence"/>
</dbReference>
<keyword evidence="3" id="KW-1185">Reference proteome</keyword>
<feature type="domain" description="Peptidase S8/S53" evidence="1">
    <location>
        <begin position="42"/>
        <end position="147"/>
    </location>
</feature>
<name>A0A2K3Q7Z4_9HYPO</name>
<dbReference type="AlphaFoldDB" id="A0A2K3Q7Z4"/>
<reference evidence="2 3" key="1">
    <citation type="submission" date="2017-08" db="EMBL/GenBank/DDBJ databases">
        <title>Harnessing the power of phylogenomics to disentangle the directionality and signatures of interkingdom host jumping in the parasitic fungal genus Tolypocladium.</title>
        <authorList>
            <person name="Quandt C.A."/>
            <person name="Patterson W."/>
            <person name="Spatafora J.W."/>
        </authorList>
    </citation>
    <scope>NUCLEOTIDE SEQUENCE [LARGE SCALE GENOMIC DNA]</scope>
    <source>
        <strain evidence="2 3">CBS 113982</strain>
    </source>
</reference>
<comment type="caution">
    <text evidence="2">The sequence shown here is derived from an EMBL/GenBank/DDBJ whole genome shotgun (WGS) entry which is preliminary data.</text>
</comment>
<dbReference type="InterPro" id="IPR000209">
    <property type="entry name" value="Peptidase_S8/S53_dom"/>
</dbReference>
<dbReference type="GO" id="GO:0006508">
    <property type="term" value="P:proteolysis"/>
    <property type="evidence" value="ECO:0007669"/>
    <property type="project" value="InterPro"/>
</dbReference>
<proteinExistence type="predicted"/>
<accession>A0A2K3Q7Z4</accession>
<dbReference type="STRING" id="45235.A0A2K3Q7Z4"/>
<dbReference type="GO" id="GO:0004252">
    <property type="term" value="F:serine-type endopeptidase activity"/>
    <property type="evidence" value="ECO:0007669"/>
    <property type="project" value="InterPro"/>
</dbReference>
<evidence type="ECO:0000259" key="1">
    <source>
        <dbReference type="Pfam" id="PF00082"/>
    </source>
</evidence>
<evidence type="ECO:0000313" key="2">
    <source>
        <dbReference type="EMBL" id="PNY23695.1"/>
    </source>
</evidence>
<dbReference type="Gene3D" id="3.40.50.200">
    <property type="entry name" value="Peptidase S8/S53 domain"/>
    <property type="match status" value="1"/>
</dbReference>
<gene>
    <name evidence="2" type="ORF">TCAP_06372</name>
</gene>
<dbReference type="SUPFAM" id="SSF52743">
    <property type="entry name" value="Subtilisin-like"/>
    <property type="match status" value="1"/>
</dbReference>
<dbReference type="Pfam" id="PF00082">
    <property type="entry name" value="Peptidase_S8"/>
    <property type="match status" value="1"/>
</dbReference>
<sequence>MVFAPEGLIAALDLVKSVHCFGKDYLVSLAPTSSATPTPAATPTPSPTPMYCGDHDSHIAGITAAQRIKFGFTGTAPDAALGANRVFGCKGQISDVLIATYKAYQDGTQIITAFTTGPSSWSEGRWLLPCGVSSKMGIPCTVSAGNEGARGIFSG</sequence>
<dbReference type="InterPro" id="IPR036852">
    <property type="entry name" value="Peptidase_S8/S53_dom_sf"/>
</dbReference>
<dbReference type="EMBL" id="NRSZ01001056">
    <property type="protein sequence ID" value="PNY23695.1"/>
    <property type="molecule type" value="Genomic_DNA"/>
</dbReference>
<dbReference type="OrthoDB" id="10256524at2759"/>